<keyword evidence="1" id="KW-1133">Transmembrane helix</keyword>
<evidence type="ECO:0000313" key="2">
    <source>
        <dbReference type="EMBL" id="CAE1141264.1"/>
    </source>
</evidence>
<sequence length="164" mass="18987">MYTILFSIISFSFFLSFCNFFLSLCLFLSENVLPHFLFSFFNLSTFSLYILLNTKLSLFFPYFLFSISYFTSCFFFVHLSCISFSHPAFSKPFCSLFSPSLPNGFEDKYCNLLLYSFHLFLSLSPFCSLHFPLFILSISIPFLPNIPLPLIHLACFPFVVTVVA</sequence>
<protein>
    <submittedName>
        <fullName evidence="2">Uncharacterized protein</fullName>
    </submittedName>
</protein>
<comment type="caution">
    <text evidence="2">The sequence shown here is derived from an EMBL/GenBank/DDBJ whole genome shotgun (WGS) entry which is preliminary data.</text>
</comment>
<gene>
    <name evidence="2" type="ORF">SPHA_782</name>
</gene>
<name>A0A812AKH6_ACAPH</name>
<dbReference type="AlphaFoldDB" id="A0A812AKH6"/>
<keyword evidence="1" id="KW-0472">Membrane</keyword>
<reference evidence="2" key="1">
    <citation type="submission" date="2021-01" db="EMBL/GenBank/DDBJ databases">
        <authorList>
            <person name="Li R."/>
            <person name="Bekaert M."/>
        </authorList>
    </citation>
    <scope>NUCLEOTIDE SEQUENCE</scope>
    <source>
        <strain evidence="2">Farmed</strain>
    </source>
</reference>
<feature type="transmembrane region" description="Helical" evidence="1">
    <location>
        <begin position="35"/>
        <end position="52"/>
    </location>
</feature>
<proteinExistence type="predicted"/>
<evidence type="ECO:0000256" key="1">
    <source>
        <dbReference type="SAM" id="Phobius"/>
    </source>
</evidence>
<accession>A0A812AKH6</accession>
<evidence type="ECO:0000313" key="3">
    <source>
        <dbReference type="Proteomes" id="UP000597762"/>
    </source>
</evidence>
<dbReference type="EMBL" id="CAHIKZ030000021">
    <property type="protein sequence ID" value="CAE1141264.1"/>
    <property type="molecule type" value="Genomic_DNA"/>
</dbReference>
<feature type="transmembrane region" description="Helical" evidence="1">
    <location>
        <begin position="146"/>
        <end position="163"/>
    </location>
</feature>
<organism evidence="2 3">
    <name type="scientific">Acanthosepion pharaonis</name>
    <name type="common">Pharaoh cuttlefish</name>
    <name type="synonym">Sepia pharaonis</name>
    <dbReference type="NCBI Taxonomy" id="158019"/>
    <lineage>
        <taxon>Eukaryota</taxon>
        <taxon>Metazoa</taxon>
        <taxon>Spiralia</taxon>
        <taxon>Lophotrochozoa</taxon>
        <taxon>Mollusca</taxon>
        <taxon>Cephalopoda</taxon>
        <taxon>Coleoidea</taxon>
        <taxon>Decapodiformes</taxon>
        <taxon>Sepiida</taxon>
        <taxon>Sepiina</taxon>
        <taxon>Sepiidae</taxon>
        <taxon>Acanthosepion</taxon>
    </lineage>
</organism>
<keyword evidence="1" id="KW-0812">Transmembrane</keyword>
<feature type="transmembrane region" description="Helical" evidence="1">
    <location>
        <begin position="6"/>
        <end position="28"/>
    </location>
</feature>
<feature type="transmembrane region" description="Helical" evidence="1">
    <location>
        <begin position="58"/>
        <end position="81"/>
    </location>
</feature>
<feature type="transmembrane region" description="Helical" evidence="1">
    <location>
        <begin position="112"/>
        <end position="140"/>
    </location>
</feature>
<keyword evidence="3" id="KW-1185">Reference proteome</keyword>
<dbReference type="Proteomes" id="UP000597762">
    <property type="component" value="Unassembled WGS sequence"/>
</dbReference>